<reference evidence="1" key="1">
    <citation type="submission" date="2023-07" db="EMBL/GenBank/DDBJ databases">
        <title>Sorghum-associated microbial communities from plants grown in Nebraska, USA.</title>
        <authorList>
            <person name="Schachtman D."/>
        </authorList>
    </citation>
    <scope>NUCLEOTIDE SEQUENCE</scope>
    <source>
        <strain evidence="1">BE80</strain>
    </source>
</reference>
<dbReference type="AlphaFoldDB" id="A0AAP5H128"/>
<gene>
    <name evidence="1" type="ORF">J2W91_002404</name>
</gene>
<proteinExistence type="predicted"/>
<dbReference type="EMBL" id="JAVDTR010000006">
    <property type="protein sequence ID" value="MDR6723942.1"/>
    <property type="molecule type" value="Genomic_DNA"/>
</dbReference>
<evidence type="ECO:0000313" key="1">
    <source>
        <dbReference type="EMBL" id="MDR6723942.1"/>
    </source>
</evidence>
<sequence>MDTDWNVLDDVIARLAAGSPERSHSLKIVIFDETDLNYARRVHARYPGTDLFLQTGNPNVTSMDTPDLAASLLTRYEWLIDQVSVSDDLNNVRVLPQLHTLVWGNKRGV</sequence>
<name>A0AAP5H128_PAEAM</name>
<protein>
    <submittedName>
        <fullName evidence="1">7-cyano-7-deazaguanosine (PreQ0) biosynthesis protein QueE</fullName>
    </submittedName>
</protein>
<accession>A0AAP5H128</accession>
<comment type="caution">
    <text evidence="1">The sequence shown here is derived from an EMBL/GenBank/DDBJ whole genome shotgun (WGS) entry which is preliminary data.</text>
</comment>
<evidence type="ECO:0000313" key="2">
    <source>
        <dbReference type="Proteomes" id="UP001254832"/>
    </source>
</evidence>
<dbReference type="Proteomes" id="UP001254832">
    <property type="component" value="Unassembled WGS sequence"/>
</dbReference>
<organism evidence="1 2">
    <name type="scientific">Paenibacillus amylolyticus</name>
    <dbReference type="NCBI Taxonomy" id="1451"/>
    <lineage>
        <taxon>Bacteria</taxon>
        <taxon>Bacillati</taxon>
        <taxon>Bacillota</taxon>
        <taxon>Bacilli</taxon>
        <taxon>Bacillales</taxon>
        <taxon>Paenibacillaceae</taxon>
        <taxon>Paenibacillus</taxon>
    </lineage>
</organism>